<accession>A0AAU9CM65</accession>
<feature type="domain" description="PNPLA" evidence="5">
    <location>
        <begin position="1"/>
        <end position="149"/>
    </location>
</feature>
<sequence>MAHLGMLQCLKEYRVEADLIAGVSGGAMVGAFYAAGYSPLETLDFFLETKLFALGNFSFSKMGIIDTLRMEGPMAAFFPENRFEALKKHLVVVTTDLNAPKMVAFEKGELLRPLLASSAFPGMFTPVEIDGVLYADGGITNNFPADLIRDKCDILLGMHLRPVKSRSTETMGNVAELLDRVYDIYSASKVAKRLALCDGLMIPDGVGDYGTFSVKNEDMERIFEIGYESTSKFFREEKGHDLMTRIKELV</sequence>
<dbReference type="EMBL" id="AP025314">
    <property type="protein sequence ID" value="BDD10111.1"/>
    <property type="molecule type" value="Genomic_DNA"/>
</dbReference>
<evidence type="ECO:0000313" key="7">
    <source>
        <dbReference type="Proteomes" id="UP001348817"/>
    </source>
</evidence>
<feature type="active site" description="Nucleophile" evidence="4">
    <location>
        <position position="24"/>
    </location>
</feature>
<keyword evidence="1 4" id="KW-0378">Hydrolase</keyword>
<feature type="active site" description="Proton acceptor" evidence="4">
    <location>
        <position position="136"/>
    </location>
</feature>
<keyword evidence="2 4" id="KW-0442">Lipid degradation</keyword>
<keyword evidence="3 4" id="KW-0443">Lipid metabolism</keyword>
<reference evidence="6 7" key="1">
    <citation type="submission" date="2021-12" db="EMBL/GenBank/DDBJ databases">
        <title>Genome sequencing of bacteria with rrn-lacking chromosome and rrn-plasmid.</title>
        <authorList>
            <person name="Anda M."/>
            <person name="Iwasaki W."/>
        </authorList>
    </citation>
    <scope>NUCLEOTIDE SEQUENCE [LARGE SCALE GENOMIC DNA]</scope>
    <source>
        <strain evidence="6 7">DSM 100852</strain>
    </source>
</reference>
<evidence type="ECO:0000256" key="2">
    <source>
        <dbReference type="ARBA" id="ARBA00022963"/>
    </source>
</evidence>
<dbReference type="Proteomes" id="UP001348817">
    <property type="component" value="Chromosome"/>
</dbReference>
<dbReference type="PANTHER" id="PTHR14226:SF29">
    <property type="entry name" value="NEUROPATHY TARGET ESTERASE SWS"/>
    <property type="match status" value="1"/>
</dbReference>
<evidence type="ECO:0000256" key="4">
    <source>
        <dbReference type="PROSITE-ProRule" id="PRU01161"/>
    </source>
</evidence>
<organism evidence="6 7">
    <name type="scientific">Fulvitalea axinellae</name>
    <dbReference type="NCBI Taxonomy" id="1182444"/>
    <lineage>
        <taxon>Bacteria</taxon>
        <taxon>Pseudomonadati</taxon>
        <taxon>Bacteroidota</taxon>
        <taxon>Cytophagia</taxon>
        <taxon>Cytophagales</taxon>
        <taxon>Persicobacteraceae</taxon>
        <taxon>Fulvitalea</taxon>
    </lineage>
</organism>
<dbReference type="Pfam" id="PF01734">
    <property type="entry name" value="Patatin"/>
    <property type="match status" value="1"/>
</dbReference>
<name>A0AAU9CM65_9BACT</name>
<dbReference type="PANTHER" id="PTHR14226">
    <property type="entry name" value="NEUROPATHY TARGET ESTERASE/SWISS CHEESE D.MELANOGASTER"/>
    <property type="match status" value="1"/>
</dbReference>
<keyword evidence="7" id="KW-1185">Reference proteome</keyword>
<dbReference type="GO" id="GO:0016787">
    <property type="term" value="F:hydrolase activity"/>
    <property type="evidence" value="ECO:0007669"/>
    <property type="project" value="UniProtKB-UniRule"/>
</dbReference>
<proteinExistence type="predicted"/>
<dbReference type="AlphaFoldDB" id="A0AAU9CM65"/>
<feature type="short sequence motif" description="GXSXG" evidence="4">
    <location>
        <begin position="22"/>
        <end position="26"/>
    </location>
</feature>
<gene>
    <name evidence="6" type="ORF">FUAX_25430</name>
</gene>
<dbReference type="InterPro" id="IPR016035">
    <property type="entry name" value="Acyl_Trfase/lysoPLipase"/>
</dbReference>
<evidence type="ECO:0000256" key="1">
    <source>
        <dbReference type="ARBA" id="ARBA00022801"/>
    </source>
</evidence>
<dbReference type="KEGG" id="fax:FUAX_25430"/>
<dbReference type="GO" id="GO:0016042">
    <property type="term" value="P:lipid catabolic process"/>
    <property type="evidence" value="ECO:0007669"/>
    <property type="project" value="UniProtKB-UniRule"/>
</dbReference>
<dbReference type="InterPro" id="IPR050301">
    <property type="entry name" value="NTE"/>
</dbReference>
<protein>
    <recommendedName>
        <fullName evidence="5">PNPLA domain-containing protein</fullName>
    </recommendedName>
</protein>
<evidence type="ECO:0000259" key="5">
    <source>
        <dbReference type="PROSITE" id="PS51635"/>
    </source>
</evidence>
<comment type="caution">
    <text evidence="4">Lacks conserved residue(s) required for the propagation of feature annotation.</text>
</comment>
<dbReference type="InterPro" id="IPR002641">
    <property type="entry name" value="PNPLA_dom"/>
</dbReference>
<dbReference type="PROSITE" id="PS51635">
    <property type="entry name" value="PNPLA"/>
    <property type="match status" value="1"/>
</dbReference>
<evidence type="ECO:0000313" key="6">
    <source>
        <dbReference type="EMBL" id="BDD10111.1"/>
    </source>
</evidence>
<dbReference type="SUPFAM" id="SSF52151">
    <property type="entry name" value="FabD/lysophospholipase-like"/>
    <property type="match status" value="1"/>
</dbReference>
<evidence type="ECO:0000256" key="3">
    <source>
        <dbReference type="ARBA" id="ARBA00023098"/>
    </source>
</evidence>
<feature type="short sequence motif" description="DGA/G" evidence="4">
    <location>
        <begin position="136"/>
        <end position="138"/>
    </location>
</feature>
<dbReference type="Gene3D" id="3.40.1090.10">
    <property type="entry name" value="Cytosolic phospholipase A2 catalytic domain"/>
    <property type="match status" value="2"/>
</dbReference>